<protein>
    <recommendedName>
        <fullName evidence="7">Tim44-like domain-containing protein</fullName>
    </recommendedName>
</protein>
<dbReference type="Gene3D" id="3.10.450.240">
    <property type="match status" value="1"/>
</dbReference>
<feature type="compositionally biased region" description="Polar residues" evidence="4">
    <location>
        <begin position="32"/>
        <end position="49"/>
    </location>
</feature>
<reference evidence="5" key="1">
    <citation type="submission" date="2020-04" db="EMBL/GenBank/DDBJ databases">
        <title>Analysis of mating type loci in Filobasidium floriforme.</title>
        <authorList>
            <person name="Nowrousian M."/>
        </authorList>
    </citation>
    <scope>NUCLEOTIDE SEQUENCE</scope>
    <source>
        <strain evidence="5">CBS 6242</strain>
    </source>
</reference>
<sequence>MNTTPLALLRTTVRAREPLAASLIRQARYRSFGTTSSAREEQSTSTATPRNAIKDAERALSRAQKLSKMSGMSGIRQEQPLQDIVVLPPLKKIGFNAVSERRKYVTKRIRRGFYTAQSISKIVSSDVYSMKTYDHPYKRFWGQIAGFFYPQKAASGLLSHFSKVWEGWSRAIASGDMEKLKEYSKGSAFEYAKSRASAASSSTSHGGPKIEWAVNKYLSAPRIVHARNWVIDPKTQAEVAQVIVRFETEQTLTIHQRNKPSTTRSSRISECWVFERYLMDPMSKWQIRDKVTPFTGGEIPETLI</sequence>
<gene>
    <name evidence="5" type="ORF">FFLO_05319</name>
</gene>
<dbReference type="InterPro" id="IPR051975">
    <property type="entry name" value="mtLSU_mL45"/>
</dbReference>
<evidence type="ECO:0000313" key="6">
    <source>
        <dbReference type="Proteomes" id="UP000812966"/>
    </source>
</evidence>
<evidence type="ECO:0008006" key="7">
    <source>
        <dbReference type="Google" id="ProtNLM"/>
    </source>
</evidence>
<proteinExistence type="predicted"/>
<evidence type="ECO:0000313" key="5">
    <source>
        <dbReference type="EMBL" id="KAG7529914.1"/>
    </source>
</evidence>
<keyword evidence="3" id="KW-0496">Mitochondrion</keyword>
<evidence type="ECO:0000256" key="1">
    <source>
        <dbReference type="ARBA" id="ARBA00004173"/>
    </source>
</evidence>
<evidence type="ECO:0000256" key="3">
    <source>
        <dbReference type="ARBA" id="ARBA00023128"/>
    </source>
</evidence>
<comment type="subcellular location">
    <subcellularLocation>
        <location evidence="1">Mitochondrion</location>
    </subcellularLocation>
</comment>
<keyword evidence="6" id="KW-1185">Reference proteome</keyword>
<accession>A0A8K0JH65</accession>
<evidence type="ECO:0000256" key="2">
    <source>
        <dbReference type="ARBA" id="ARBA00022946"/>
    </source>
</evidence>
<evidence type="ECO:0000256" key="4">
    <source>
        <dbReference type="SAM" id="MobiDB-lite"/>
    </source>
</evidence>
<feature type="region of interest" description="Disordered" evidence="4">
    <location>
        <begin position="32"/>
        <end position="54"/>
    </location>
</feature>
<organism evidence="5 6">
    <name type="scientific">Filobasidium floriforme</name>
    <dbReference type="NCBI Taxonomy" id="5210"/>
    <lineage>
        <taxon>Eukaryota</taxon>
        <taxon>Fungi</taxon>
        <taxon>Dikarya</taxon>
        <taxon>Basidiomycota</taxon>
        <taxon>Agaricomycotina</taxon>
        <taxon>Tremellomycetes</taxon>
        <taxon>Filobasidiales</taxon>
        <taxon>Filobasidiaceae</taxon>
        <taxon>Filobasidium</taxon>
    </lineage>
</organism>
<dbReference type="EMBL" id="JABELV010000131">
    <property type="protein sequence ID" value="KAG7529914.1"/>
    <property type="molecule type" value="Genomic_DNA"/>
</dbReference>
<name>A0A8K0JH65_9TREE</name>
<keyword evidence="2" id="KW-0809">Transit peptide</keyword>
<comment type="caution">
    <text evidence="5">The sequence shown here is derived from an EMBL/GenBank/DDBJ whole genome shotgun (WGS) entry which is preliminary data.</text>
</comment>
<dbReference type="PANTHER" id="PTHR28554:SF1">
    <property type="entry name" value="LARGE RIBOSOMAL SUBUNIT PROTEIN ML45"/>
    <property type="match status" value="1"/>
</dbReference>
<dbReference type="PANTHER" id="PTHR28554">
    <property type="entry name" value="39S RIBOSOMAL PROTEIN L45, MITOCHONDRIAL"/>
    <property type="match status" value="1"/>
</dbReference>
<dbReference type="Proteomes" id="UP000812966">
    <property type="component" value="Unassembled WGS sequence"/>
</dbReference>
<dbReference type="AlphaFoldDB" id="A0A8K0JH65"/>
<dbReference type="GO" id="GO:0005739">
    <property type="term" value="C:mitochondrion"/>
    <property type="evidence" value="ECO:0007669"/>
    <property type="project" value="UniProtKB-SubCell"/>
</dbReference>